<dbReference type="Proteomes" id="UP000611629">
    <property type="component" value="Unassembled WGS sequence"/>
</dbReference>
<sequence>MKSFFRLIGFEYKKIFKKRSNIVILLIAVFLTAFSSLGPLMGNYYIKGEIFESNYEGMKRDREYIRSLSDREVGSDILSEAIGAYSLIPPTDGKYTDTDEYQRYARPYSEINYIIRKSYGMNDWKEVKSLTGKDVKSFYDVRQGAVERSIEETTMSPAEKSASVSLSRQVKTPFAYSYTGGYTRFFSQMYTTAILICFICSICIAPLFSGEYTDKTDSLILSSKYGKNKVIHAKLITGISFSVLLTIMLTIVSYVTVMMFFGREGGEAPIQIFLPLSIHPFTIVQAALLYFTIVLMGNLLSAAIVMLLSARLKSPFMVMVIMTVITVSPMFINISENTLWIYHLFNLIPVNMFYLSRILDKFSIDLFGLIVQPYEVTVIFSVALGIILMPLAYSGFKKHN</sequence>
<evidence type="ECO:0000256" key="1">
    <source>
        <dbReference type="SAM" id="Phobius"/>
    </source>
</evidence>
<keyword evidence="1" id="KW-0472">Membrane</keyword>
<feature type="transmembrane region" description="Helical" evidence="1">
    <location>
        <begin position="189"/>
        <end position="210"/>
    </location>
</feature>
<comment type="caution">
    <text evidence="2">The sequence shown here is derived from an EMBL/GenBank/DDBJ whole genome shotgun (WGS) entry which is preliminary data.</text>
</comment>
<reference evidence="2" key="1">
    <citation type="submission" date="2020-07" db="EMBL/GenBank/DDBJ databases">
        <title>Genomic analysis of a strain of Sedimentibacter Hydroxybenzoicus DSM7310.</title>
        <authorList>
            <person name="Ma S."/>
        </authorList>
    </citation>
    <scope>NUCLEOTIDE SEQUENCE</scope>
    <source>
        <strain evidence="2">DSM 7310</strain>
    </source>
</reference>
<keyword evidence="3" id="KW-1185">Reference proteome</keyword>
<feature type="transmembrane region" description="Helical" evidence="1">
    <location>
        <begin position="281"/>
        <end position="308"/>
    </location>
</feature>
<feature type="transmembrane region" description="Helical" evidence="1">
    <location>
        <begin position="21"/>
        <end position="46"/>
    </location>
</feature>
<proteinExistence type="predicted"/>
<dbReference type="AlphaFoldDB" id="A0A974BIB6"/>
<accession>A0A974BIB6</accession>
<dbReference type="RefSeq" id="WP_179237434.1">
    <property type="nucleotide sequence ID" value="NZ_JACBNQ010000004.1"/>
</dbReference>
<protein>
    <submittedName>
        <fullName evidence="2">ABC transporter permease</fullName>
    </submittedName>
</protein>
<dbReference type="PANTHER" id="PTHR37305:SF1">
    <property type="entry name" value="MEMBRANE PROTEIN"/>
    <property type="match status" value="1"/>
</dbReference>
<feature type="transmembrane region" description="Helical" evidence="1">
    <location>
        <begin position="340"/>
        <end position="359"/>
    </location>
</feature>
<gene>
    <name evidence="2" type="ORF">HZF24_06245</name>
</gene>
<feature type="transmembrane region" description="Helical" evidence="1">
    <location>
        <begin position="315"/>
        <end position="334"/>
    </location>
</feature>
<evidence type="ECO:0000313" key="2">
    <source>
        <dbReference type="EMBL" id="NYB73739.1"/>
    </source>
</evidence>
<feature type="transmembrane region" description="Helical" evidence="1">
    <location>
        <begin position="231"/>
        <end position="261"/>
    </location>
</feature>
<evidence type="ECO:0000313" key="3">
    <source>
        <dbReference type="Proteomes" id="UP000611629"/>
    </source>
</evidence>
<dbReference type="PANTHER" id="PTHR37305">
    <property type="entry name" value="INTEGRAL MEMBRANE PROTEIN-RELATED"/>
    <property type="match status" value="1"/>
</dbReference>
<feature type="transmembrane region" description="Helical" evidence="1">
    <location>
        <begin position="366"/>
        <end position="393"/>
    </location>
</feature>
<keyword evidence="1" id="KW-1133">Transmembrane helix</keyword>
<dbReference type="EMBL" id="JACBNQ010000004">
    <property type="protein sequence ID" value="NYB73739.1"/>
    <property type="molecule type" value="Genomic_DNA"/>
</dbReference>
<keyword evidence="1" id="KW-0812">Transmembrane</keyword>
<organism evidence="2 3">
    <name type="scientific">Sedimentibacter hydroxybenzoicus DSM 7310</name>
    <dbReference type="NCBI Taxonomy" id="1123245"/>
    <lineage>
        <taxon>Bacteria</taxon>
        <taxon>Bacillati</taxon>
        <taxon>Bacillota</taxon>
        <taxon>Tissierellia</taxon>
        <taxon>Sedimentibacter</taxon>
    </lineage>
</organism>
<name>A0A974BIB6_SEDHY</name>